<gene>
    <name evidence="3" type="ORF">TBRA_LOCUS11523</name>
</gene>
<keyword evidence="1" id="KW-0677">Repeat</keyword>
<protein>
    <submittedName>
        <fullName evidence="3">Uncharacterized protein</fullName>
    </submittedName>
</protein>
<evidence type="ECO:0000313" key="3">
    <source>
        <dbReference type="EMBL" id="CAB0039785.1"/>
    </source>
</evidence>
<evidence type="ECO:0000256" key="2">
    <source>
        <dbReference type="ARBA" id="ARBA00023043"/>
    </source>
</evidence>
<dbReference type="Proteomes" id="UP000479190">
    <property type="component" value="Unassembled WGS sequence"/>
</dbReference>
<keyword evidence="2" id="KW-0040">ANK repeat</keyword>
<evidence type="ECO:0000256" key="1">
    <source>
        <dbReference type="ARBA" id="ARBA00022737"/>
    </source>
</evidence>
<keyword evidence="4" id="KW-1185">Reference proteome</keyword>
<dbReference type="Gene3D" id="1.25.40.20">
    <property type="entry name" value="Ankyrin repeat-containing domain"/>
    <property type="match status" value="1"/>
</dbReference>
<dbReference type="AlphaFoldDB" id="A0A6H5IQN6"/>
<dbReference type="SUPFAM" id="SSF48403">
    <property type="entry name" value="Ankyrin repeat"/>
    <property type="match status" value="1"/>
</dbReference>
<sequence length="517" mass="59775">MWIYPFDSSSESSSDSFDEDFFDHYDKDEYYSDSEDDGVTSLEKLKSLRELPRGNEEERHEFLSRFHRRVCHWKGELPNLKDIFQPEVMECLLLDVVNYIAKCRDRVAEQIIKFVVKTGYRDEFNAEKDGGGEPSSSSLRTTPIHHAARRKLYWIISDLFKIYDRFDANYTDESGLSHFHVACGQYGCDDVVEKFLELGQVDPNFLVPETDDSPLHLAVGDKKTTELLLKNGANPNLINKDGLTPLLIICQKKVCWHDNQYADLAEMFLKISEEKNQAVQVDAKDKKLGLTSLQWAVVNISPKMIDVLLDHGADLSSFVFPTETRFSDALKSKTDMEDVELDEEAEFEKSMSSAVEIMSGLLTVAERLEIRGYELSRDDALTIMQVLYKNEFSWTSEQLWYDNYDFAAKAKKIMIIEDDPSLSLYDLVQLRPEEAAKRVTFRDYHALPEEFEYLPEWSRRHCASRLCEMMSRGFYRRWALDSLLKLAGHRLPILCCEMIIEPLMNDDLLCIFFAAKG</sequence>
<dbReference type="PANTHER" id="PTHR24189">
    <property type="entry name" value="MYOTROPHIN"/>
    <property type="match status" value="1"/>
</dbReference>
<name>A0A6H5IQN6_9HYME</name>
<dbReference type="InterPro" id="IPR036770">
    <property type="entry name" value="Ankyrin_rpt-contain_sf"/>
</dbReference>
<dbReference type="SMART" id="SM00248">
    <property type="entry name" value="ANK"/>
    <property type="match status" value="4"/>
</dbReference>
<dbReference type="Pfam" id="PF12796">
    <property type="entry name" value="Ank_2"/>
    <property type="match status" value="1"/>
</dbReference>
<accession>A0A6H5IQN6</accession>
<dbReference type="InterPro" id="IPR002110">
    <property type="entry name" value="Ankyrin_rpt"/>
</dbReference>
<evidence type="ECO:0000313" key="4">
    <source>
        <dbReference type="Proteomes" id="UP000479190"/>
    </source>
</evidence>
<proteinExistence type="predicted"/>
<dbReference type="EMBL" id="CADCXV010000981">
    <property type="protein sequence ID" value="CAB0039785.1"/>
    <property type="molecule type" value="Genomic_DNA"/>
</dbReference>
<dbReference type="OrthoDB" id="496981at2759"/>
<dbReference type="InterPro" id="IPR050745">
    <property type="entry name" value="Multifunctional_regulatory"/>
</dbReference>
<organism evidence="3 4">
    <name type="scientific">Trichogramma brassicae</name>
    <dbReference type="NCBI Taxonomy" id="86971"/>
    <lineage>
        <taxon>Eukaryota</taxon>
        <taxon>Metazoa</taxon>
        <taxon>Ecdysozoa</taxon>
        <taxon>Arthropoda</taxon>
        <taxon>Hexapoda</taxon>
        <taxon>Insecta</taxon>
        <taxon>Pterygota</taxon>
        <taxon>Neoptera</taxon>
        <taxon>Endopterygota</taxon>
        <taxon>Hymenoptera</taxon>
        <taxon>Apocrita</taxon>
        <taxon>Proctotrupomorpha</taxon>
        <taxon>Chalcidoidea</taxon>
        <taxon>Trichogrammatidae</taxon>
        <taxon>Trichogramma</taxon>
    </lineage>
</organism>
<dbReference type="PANTHER" id="PTHR24189:SF50">
    <property type="entry name" value="ANKYRIN REPEAT AND SOCS BOX PROTEIN 2"/>
    <property type="match status" value="1"/>
</dbReference>
<reference evidence="3 4" key="1">
    <citation type="submission" date="2020-02" db="EMBL/GenBank/DDBJ databases">
        <authorList>
            <person name="Ferguson B K."/>
        </authorList>
    </citation>
    <scope>NUCLEOTIDE SEQUENCE [LARGE SCALE GENOMIC DNA]</scope>
</reference>